<feature type="domain" description="Hflx-type G" evidence="6">
    <location>
        <begin position="385"/>
        <end position="549"/>
    </location>
</feature>
<dbReference type="Proteomes" id="UP000765003">
    <property type="component" value="Unassembled WGS sequence"/>
</dbReference>
<dbReference type="NCBIfam" id="TIGR03156">
    <property type="entry name" value="GTP_HflX"/>
    <property type="match status" value="1"/>
</dbReference>
<dbReference type="InterPro" id="IPR016496">
    <property type="entry name" value="GTPase_HflX"/>
</dbReference>
<name>A0ABS3AVZ4_9FIRM</name>
<dbReference type="InterPro" id="IPR027417">
    <property type="entry name" value="P-loop_NTPase"/>
</dbReference>
<evidence type="ECO:0000313" key="7">
    <source>
        <dbReference type="EMBL" id="MBN4077394.1"/>
    </source>
</evidence>
<gene>
    <name evidence="5 7" type="primary">hflX</name>
    <name evidence="7" type="ORF">JYT19_00625</name>
</gene>
<dbReference type="EMBL" id="JAFITA010000006">
    <property type="protein sequence ID" value="MBN4077394.1"/>
    <property type="molecule type" value="Genomic_DNA"/>
</dbReference>
<sequence>MGLKSSQIKQLERLYRRKIAPKSVISSQLVKDLCTAAFELGRIVGLLVNRRGSVENVILGDATRLYLPDIGRIRASSQRLRGLRLIVAKPKKKQRLKAKSNMVFRPSLYEIDHDFIVDLEKLRLDLVLQIQAHVEAESKKASLAIIADKGTKVEYFRDVNNISFDFSQFIAELEAKITSQIKKAHKIALIKGERGAAILIGVYLKTQKAWKYSLNELKELCVAAKVTVVDTEVQRRLKLDAKTVVGQGKLEDICLSALHKGAQTIIFDCDLSPSQLNSITDLTDLKVLDRTMLILDIFAKRAVSRAGKLQVELAQLKYSLPRLAKKQTGLSRLTGGIGGQGPGETKLEVDRRRAKDKVAKIEGEIETLKRQRRLRSSKRHEKKIPTIAIVGYTNAGKSTLLNALTNSKVLAKNELFATLDPTARRLRFPKEHEVILTDTVGFIRDLPKGLINAFRATLEELKDADLLLHVVDATDQQYVKHSKIVEDLLGDLKLLEQKRVIALNKCDLVDSEIAHKKAKMLGGTCISAKSRSGFKDLMAMCSQALWPKDIFR</sequence>
<dbReference type="InterPro" id="IPR042108">
    <property type="entry name" value="GTPase_HflX_N_sf"/>
</dbReference>
<proteinExistence type="inferred from homology"/>
<keyword evidence="4 5" id="KW-0342">GTP-binding</keyword>
<keyword evidence="3" id="KW-0460">Magnesium</keyword>
<dbReference type="Pfam" id="PF01926">
    <property type="entry name" value="MMR_HSR1"/>
    <property type="match status" value="1"/>
</dbReference>
<comment type="subcellular location">
    <subcellularLocation>
        <location evidence="5">Cytoplasm</location>
    </subcellularLocation>
    <text evidence="5">May associate with membranes.</text>
</comment>
<dbReference type="Gene3D" id="6.10.250.2860">
    <property type="match status" value="1"/>
</dbReference>
<dbReference type="HAMAP" id="MF_00900">
    <property type="entry name" value="GTPase_HflX"/>
    <property type="match status" value="1"/>
</dbReference>
<reference evidence="7" key="1">
    <citation type="submission" date="2021-02" db="EMBL/GenBank/DDBJ databases">
        <title>Activity-based single-cell genomes from oceanic crustal fluid captures similar information to metagenomic and metatranscriptomic surveys with orders of magnitude less sampling.</title>
        <authorList>
            <person name="D'Angelo T.S."/>
            <person name="Orcutt B.N."/>
        </authorList>
    </citation>
    <scope>NUCLEOTIDE SEQUENCE [LARGE SCALE GENOMIC DNA]</scope>
    <source>
        <strain evidence="7">AH-315-E05</strain>
    </source>
</reference>
<comment type="function">
    <text evidence="5">GTPase that associates with the 50S ribosomal subunit and may have a role during protein synthesis or ribosome biogenesis.</text>
</comment>
<evidence type="ECO:0000259" key="6">
    <source>
        <dbReference type="PROSITE" id="PS51705"/>
    </source>
</evidence>
<comment type="subunit">
    <text evidence="5">Monomer. Associates with the 50S ribosomal subunit.</text>
</comment>
<dbReference type="Gene3D" id="3.40.50.11060">
    <property type="entry name" value="GTPase HflX, N-terminal domain"/>
    <property type="match status" value="1"/>
</dbReference>
<dbReference type="InterPro" id="IPR025121">
    <property type="entry name" value="GTPase_HflX_N"/>
</dbReference>
<keyword evidence="2 5" id="KW-0547">Nucleotide-binding</keyword>
<evidence type="ECO:0000313" key="8">
    <source>
        <dbReference type="Proteomes" id="UP000765003"/>
    </source>
</evidence>
<evidence type="ECO:0000256" key="4">
    <source>
        <dbReference type="ARBA" id="ARBA00023134"/>
    </source>
</evidence>
<dbReference type="SUPFAM" id="SSF52540">
    <property type="entry name" value="P-loop containing nucleoside triphosphate hydrolases"/>
    <property type="match status" value="1"/>
</dbReference>
<keyword evidence="8" id="KW-1185">Reference proteome</keyword>
<comment type="caution">
    <text evidence="7">The sequence shown here is derived from an EMBL/GenBank/DDBJ whole genome shotgun (WGS) entry which is preliminary data.</text>
</comment>
<dbReference type="PANTHER" id="PTHR10229">
    <property type="entry name" value="GTP-BINDING PROTEIN HFLX"/>
    <property type="match status" value="1"/>
</dbReference>
<keyword evidence="1" id="KW-0479">Metal-binding</keyword>
<dbReference type="PROSITE" id="PS51705">
    <property type="entry name" value="G_HFLX"/>
    <property type="match status" value="1"/>
</dbReference>
<evidence type="ECO:0000256" key="2">
    <source>
        <dbReference type="ARBA" id="ARBA00022741"/>
    </source>
</evidence>
<dbReference type="Gene3D" id="3.40.50.300">
    <property type="entry name" value="P-loop containing nucleotide triphosphate hydrolases"/>
    <property type="match status" value="1"/>
</dbReference>
<evidence type="ECO:0000256" key="1">
    <source>
        <dbReference type="ARBA" id="ARBA00022723"/>
    </source>
</evidence>
<evidence type="ECO:0000256" key="3">
    <source>
        <dbReference type="ARBA" id="ARBA00022842"/>
    </source>
</evidence>
<comment type="similarity">
    <text evidence="5">Belongs to the TRAFAC class OBG-HflX-like GTPase superfamily. HflX GTPase family.</text>
</comment>
<dbReference type="PANTHER" id="PTHR10229:SF0">
    <property type="entry name" value="GTP-BINDING PROTEIN 6-RELATED"/>
    <property type="match status" value="1"/>
</dbReference>
<dbReference type="InterPro" id="IPR006073">
    <property type="entry name" value="GTP-bd"/>
</dbReference>
<dbReference type="Pfam" id="PF13167">
    <property type="entry name" value="GTP-bdg_N"/>
    <property type="match status" value="1"/>
</dbReference>
<evidence type="ECO:0000256" key="5">
    <source>
        <dbReference type="HAMAP-Rule" id="MF_00900"/>
    </source>
</evidence>
<keyword evidence="5" id="KW-0963">Cytoplasm</keyword>
<dbReference type="InterPro" id="IPR032305">
    <property type="entry name" value="GTP-bd_M"/>
</dbReference>
<dbReference type="Pfam" id="PF16360">
    <property type="entry name" value="GTP-bdg_M"/>
    <property type="match status" value="1"/>
</dbReference>
<dbReference type="CDD" id="cd01878">
    <property type="entry name" value="HflX"/>
    <property type="match status" value="1"/>
</dbReference>
<accession>A0ABS3AVZ4</accession>
<organism evidence="7 8">
    <name type="scientific">Sulfobacillus acidophilus</name>
    <dbReference type="NCBI Taxonomy" id="53633"/>
    <lineage>
        <taxon>Bacteria</taxon>
        <taxon>Bacillati</taxon>
        <taxon>Bacillota</taxon>
        <taxon>Clostridia</taxon>
        <taxon>Eubacteriales</taxon>
        <taxon>Clostridiales Family XVII. Incertae Sedis</taxon>
        <taxon>Sulfobacillus</taxon>
    </lineage>
</organism>
<dbReference type="PRINTS" id="PR00326">
    <property type="entry name" value="GTP1OBG"/>
</dbReference>
<protein>
    <recommendedName>
        <fullName evidence="5">GTPase HflX</fullName>
    </recommendedName>
    <alternativeName>
        <fullName evidence="5">GTP-binding protein HflX</fullName>
    </alternativeName>
</protein>
<dbReference type="InterPro" id="IPR030394">
    <property type="entry name" value="G_HFLX_dom"/>
</dbReference>